<dbReference type="AlphaFoldDB" id="Q221M5"/>
<keyword evidence="4" id="KW-1134">Transmembrane beta strand</keyword>
<keyword evidence="10" id="KW-0998">Cell outer membrane</keyword>
<evidence type="ECO:0000256" key="7">
    <source>
        <dbReference type="ARBA" id="ARBA00023065"/>
    </source>
</evidence>
<keyword evidence="14" id="KW-1185">Reference proteome</keyword>
<keyword evidence="3" id="KW-0813">Transport</keyword>
<dbReference type="SUPFAM" id="SSF56935">
    <property type="entry name" value="Porins"/>
    <property type="match status" value="1"/>
</dbReference>
<evidence type="ECO:0000256" key="5">
    <source>
        <dbReference type="ARBA" id="ARBA00022692"/>
    </source>
</evidence>
<keyword evidence="9" id="KW-0472">Membrane</keyword>
<name>Q221M5_ALBFT</name>
<gene>
    <name evidence="13" type="ordered locus">Rfer_0527</name>
</gene>
<dbReference type="CDD" id="cd00342">
    <property type="entry name" value="gram_neg_porins"/>
    <property type="match status" value="1"/>
</dbReference>
<evidence type="ECO:0000256" key="11">
    <source>
        <dbReference type="SAM" id="SignalP"/>
    </source>
</evidence>
<accession>Q221M5</accession>
<organism evidence="13 14">
    <name type="scientific">Albidiferax ferrireducens (strain ATCC BAA-621 / DSM 15236 / T118)</name>
    <name type="common">Rhodoferax ferrireducens</name>
    <dbReference type="NCBI Taxonomy" id="338969"/>
    <lineage>
        <taxon>Bacteria</taxon>
        <taxon>Pseudomonadati</taxon>
        <taxon>Pseudomonadota</taxon>
        <taxon>Betaproteobacteria</taxon>
        <taxon>Burkholderiales</taxon>
        <taxon>Comamonadaceae</taxon>
        <taxon>Rhodoferax</taxon>
    </lineage>
</organism>
<dbReference type="GO" id="GO:0009279">
    <property type="term" value="C:cell outer membrane"/>
    <property type="evidence" value="ECO:0007669"/>
    <property type="project" value="UniProtKB-SubCell"/>
</dbReference>
<evidence type="ECO:0000256" key="2">
    <source>
        <dbReference type="ARBA" id="ARBA00011233"/>
    </source>
</evidence>
<comment type="subcellular location">
    <subcellularLocation>
        <location evidence="1">Cell outer membrane</location>
        <topology evidence="1">Multi-pass membrane protein</topology>
    </subcellularLocation>
</comment>
<dbReference type="GO" id="GO:0015288">
    <property type="term" value="F:porin activity"/>
    <property type="evidence" value="ECO:0007669"/>
    <property type="project" value="UniProtKB-KW"/>
</dbReference>
<dbReference type="Proteomes" id="UP000008332">
    <property type="component" value="Chromosome"/>
</dbReference>
<evidence type="ECO:0000313" key="14">
    <source>
        <dbReference type="Proteomes" id="UP000008332"/>
    </source>
</evidence>
<feature type="signal peptide" evidence="11">
    <location>
        <begin position="1"/>
        <end position="18"/>
    </location>
</feature>
<evidence type="ECO:0000256" key="10">
    <source>
        <dbReference type="ARBA" id="ARBA00023237"/>
    </source>
</evidence>
<feature type="chain" id="PRO_5004200300" evidence="11">
    <location>
        <begin position="19"/>
        <end position="352"/>
    </location>
</feature>
<evidence type="ECO:0000313" key="13">
    <source>
        <dbReference type="EMBL" id="ABD68278.1"/>
    </source>
</evidence>
<dbReference type="KEGG" id="rfr:Rfer_0527"/>
<dbReference type="GO" id="GO:0006811">
    <property type="term" value="P:monoatomic ion transport"/>
    <property type="evidence" value="ECO:0007669"/>
    <property type="project" value="UniProtKB-KW"/>
</dbReference>
<comment type="subunit">
    <text evidence="2">Homotrimer.</text>
</comment>
<dbReference type="OrthoDB" id="6975458at2"/>
<dbReference type="HOGENOM" id="CLU_038238_1_0_4"/>
<dbReference type="eggNOG" id="COG3203">
    <property type="taxonomic scope" value="Bacteria"/>
</dbReference>
<reference evidence="14" key="1">
    <citation type="submission" date="2006-02" db="EMBL/GenBank/DDBJ databases">
        <title>Complete sequence of chromosome of Rhodoferax ferrireducens DSM 15236.</title>
        <authorList>
            <person name="Copeland A."/>
            <person name="Lucas S."/>
            <person name="Lapidus A."/>
            <person name="Barry K."/>
            <person name="Detter J.C."/>
            <person name="Glavina del Rio T."/>
            <person name="Hammon N."/>
            <person name="Israni S."/>
            <person name="Pitluck S."/>
            <person name="Brettin T."/>
            <person name="Bruce D."/>
            <person name="Han C."/>
            <person name="Tapia R."/>
            <person name="Gilna P."/>
            <person name="Kiss H."/>
            <person name="Schmutz J."/>
            <person name="Larimer F."/>
            <person name="Land M."/>
            <person name="Kyrpides N."/>
            <person name="Ivanova N."/>
            <person name="Richardson P."/>
        </authorList>
    </citation>
    <scope>NUCLEOTIDE SEQUENCE [LARGE SCALE GENOMIC DNA]</scope>
    <source>
        <strain evidence="14">ATCC BAA-621 / DSM 15236 / T118</strain>
    </source>
</reference>
<keyword evidence="6 11" id="KW-0732">Signal</keyword>
<evidence type="ECO:0000256" key="6">
    <source>
        <dbReference type="ARBA" id="ARBA00022729"/>
    </source>
</evidence>
<dbReference type="STRING" id="338969.Rfer_0527"/>
<dbReference type="InterPro" id="IPR023614">
    <property type="entry name" value="Porin_dom_sf"/>
</dbReference>
<feature type="domain" description="Porin" evidence="12">
    <location>
        <begin position="8"/>
        <end position="328"/>
    </location>
</feature>
<dbReference type="InterPro" id="IPR050298">
    <property type="entry name" value="Gram-neg_bact_OMP"/>
</dbReference>
<dbReference type="PANTHER" id="PTHR34501">
    <property type="entry name" value="PROTEIN YDDL-RELATED"/>
    <property type="match status" value="1"/>
</dbReference>
<dbReference type="PANTHER" id="PTHR34501:SF9">
    <property type="entry name" value="MAJOR OUTER MEMBRANE PROTEIN P.IA"/>
    <property type="match status" value="1"/>
</dbReference>
<keyword evidence="7" id="KW-0406">Ion transport</keyword>
<dbReference type="Pfam" id="PF13609">
    <property type="entry name" value="Porin_4"/>
    <property type="match status" value="1"/>
</dbReference>
<protein>
    <submittedName>
        <fullName evidence="13">Porin, Gram-negative type</fullName>
    </submittedName>
</protein>
<evidence type="ECO:0000256" key="3">
    <source>
        <dbReference type="ARBA" id="ARBA00022448"/>
    </source>
</evidence>
<dbReference type="Gene3D" id="2.40.160.10">
    <property type="entry name" value="Porin"/>
    <property type="match status" value="1"/>
</dbReference>
<dbReference type="InterPro" id="IPR033900">
    <property type="entry name" value="Gram_neg_porin_domain"/>
</dbReference>
<evidence type="ECO:0000256" key="8">
    <source>
        <dbReference type="ARBA" id="ARBA00023114"/>
    </source>
</evidence>
<keyword evidence="8" id="KW-0626">Porin</keyword>
<dbReference type="GO" id="GO:0046930">
    <property type="term" value="C:pore complex"/>
    <property type="evidence" value="ECO:0007669"/>
    <property type="project" value="UniProtKB-KW"/>
</dbReference>
<evidence type="ECO:0000256" key="9">
    <source>
        <dbReference type="ARBA" id="ARBA00023136"/>
    </source>
</evidence>
<keyword evidence="5" id="KW-0812">Transmembrane</keyword>
<sequence length="352" mass="36314">MVHCQLRAVLAASGASFAQSSVTLYGIADVYLGNTKLTGHDGVSTTTNSLGSGGVSTDRWGFKGSEDLGGGLKANFLLEQGFNIDTGAAKGTGNNAAGLPVAGAQGFARQSYVGFSGGFGEVKLGKMWTAFDDVNGATDAVFDSALSPMYYVFTSTNYNANPGNSVYYTTPTFSGFSGTVSYGLGENKTAAQNAGSNAAFNVQYTGGPVYVALGYQSEKDNGNVSSRDFTRVNASYDLGVVKLMGNLGRTKANDKSTNEWQLGVDYPVGSALTLSASYAASKGGVLTTFAPTAAGTADVKRTGFGIGASYSLSKRTSLYGGYMAAKEEANANFVGTADAETKLFAVGLRHAF</sequence>
<proteinExistence type="predicted"/>
<evidence type="ECO:0000259" key="12">
    <source>
        <dbReference type="Pfam" id="PF13609"/>
    </source>
</evidence>
<evidence type="ECO:0000256" key="4">
    <source>
        <dbReference type="ARBA" id="ARBA00022452"/>
    </source>
</evidence>
<dbReference type="EMBL" id="CP000267">
    <property type="protein sequence ID" value="ABD68278.1"/>
    <property type="molecule type" value="Genomic_DNA"/>
</dbReference>
<evidence type="ECO:0000256" key="1">
    <source>
        <dbReference type="ARBA" id="ARBA00004571"/>
    </source>
</evidence>